<dbReference type="GO" id="GO:0008270">
    <property type="term" value="F:zinc ion binding"/>
    <property type="evidence" value="ECO:0007669"/>
    <property type="project" value="InterPro"/>
</dbReference>
<gene>
    <name evidence="4" type="ORF">ED733_004488</name>
</gene>
<reference evidence="5" key="1">
    <citation type="submission" date="2018-12" db="EMBL/GenBank/DDBJ databases">
        <title>The complete genome of Metarhizium rileyi, a key fungal pathogen of Lepidoptera.</title>
        <authorList>
            <person name="Binneck E."/>
            <person name="Lastra C.C.L."/>
            <person name="Sosa-Gomez D.R."/>
        </authorList>
    </citation>
    <scope>NUCLEOTIDE SEQUENCE [LARGE SCALE GENOMIC DNA]</scope>
    <source>
        <strain evidence="5">Cep018-CH2</strain>
    </source>
</reference>
<evidence type="ECO:0000256" key="1">
    <source>
        <dbReference type="ARBA" id="ARBA00023242"/>
    </source>
</evidence>
<evidence type="ECO:0000256" key="2">
    <source>
        <dbReference type="SAM" id="MobiDB-lite"/>
    </source>
</evidence>
<evidence type="ECO:0000313" key="4">
    <source>
        <dbReference type="EMBL" id="TWU77301.1"/>
    </source>
</evidence>
<evidence type="ECO:0000259" key="3">
    <source>
        <dbReference type="PROSITE" id="PS50048"/>
    </source>
</evidence>
<evidence type="ECO:0000313" key="5">
    <source>
        <dbReference type="Proteomes" id="UP000317257"/>
    </source>
</evidence>
<organism evidence="4 5">
    <name type="scientific">Metarhizium rileyi (strain RCEF 4871)</name>
    <name type="common">Nomuraea rileyi</name>
    <dbReference type="NCBI Taxonomy" id="1649241"/>
    <lineage>
        <taxon>Eukaryota</taxon>
        <taxon>Fungi</taxon>
        <taxon>Dikarya</taxon>
        <taxon>Ascomycota</taxon>
        <taxon>Pezizomycotina</taxon>
        <taxon>Sordariomycetes</taxon>
        <taxon>Hypocreomycetidae</taxon>
        <taxon>Hypocreales</taxon>
        <taxon>Clavicipitaceae</taxon>
        <taxon>Metarhizium</taxon>
    </lineage>
</organism>
<dbReference type="Gene3D" id="4.10.240.10">
    <property type="entry name" value="Zn(2)-C6 fungal-type DNA-binding domain"/>
    <property type="match status" value="1"/>
</dbReference>
<name>A0A5C6GLT6_METRR</name>
<feature type="region of interest" description="Disordered" evidence="2">
    <location>
        <begin position="67"/>
        <end position="93"/>
    </location>
</feature>
<dbReference type="PROSITE" id="PS00463">
    <property type="entry name" value="ZN2_CY6_FUNGAL_1"/>
    <property type="match status" value="1"/>
</dbReference>
<accession>A0A5C6GLT6</accession>
<dbReference type="AlphaFoldDB" id="A0A5C6GLT6"/>
<feature type="domain" description="Zn(2)-C6 fungal-type" evidence="3">
    <location>
        <begin position="32"/>
        <end position="63"/>
    </location>
</feature>
<dbReference type="GO" id="GO:0000981">
    <property type="term" value="F:DNA-binding transcription factor activity, RNA polymerase II-specific"/>
    <property type="evidence" value="ECO:0007669"/>
    <property type="project" value="InterPro"/>
</dbReference>
<dbReference type="Proteomes" id="UP000317257">
    <property type="component" value="Unassembled WGS sequence"/>
</dbReference>
<dbReference type="Pfam" id="PF00172">
    <property type="entry name" value="Zn_clus"/>
    <property type="match status" value="1"/>
</dbReference>
<comment type="caution">
    <text evidence="4">The sequence shown here is derived from an EMBL/GenBank/DDBJ whole genome shotgun (WGS) entry which is preliminary data.</text>
</comment>
<dbReference type="InterPro" id="IPR036864">
    <property type="entry name" value="Zn2-C6_fun-type_DNA-bd_sf"/>
</dbReference>
<dbReference type="InterPro" id="IPR001138">
    <property type="entry name" value="Zn2Cys6_DnaBD"/>
</dbReference>
<feature type="compositionally biased region" description="Low complexity" evidence="2">
    <location>
        <begin position="74"/>
        <end position="83"/>
    </location>
</feature>
<dbReference type="CDD" id="cd00067">
    <property type="entry name" value="GAL4"/>
    <property type="match status" value="1"/>
</dbReference>
<keyword evidence="1" id="KW-0539">Nucleus</keyword>
<proteinExistence type="predicted"/>
<dbReference type="EMBL" id="SBHS01000003">
    <property type="protein sequence ID" value="TWU77301.1"/>
    <property type="molecule type" value="Genomic_DNA"/>
</dbReference>
<dbReference type="SUPFAM" id="SSF57701">
    <property type="entry name" value="Zn2/Cys6 DNA-binding domain"/>
    <property type="match status" value="1"/>
</dbReference>
<protein>
    <recommendedName>
        <fullName evidence="3">Zn(2)-C6 fungal-type domain-containing protein</fullName>
    </recommendedName>
</protein>
<dbReference type="PROSITE" id="PS50048">
    <property type="entry name" value="ZN2_CY6_FUNGAL_2"/>
    <property type="match status" value="1"/>
</dbReference>
<sequence>MLSAWRYDADTKEVAVPRSYDPAKGRSSKIQACKTCREKKTRCDGDGHSACHRCRRKGVACEYTSCGRAKRSPRPSSTPAASSICKPRPRSGRKHSLLGAAACADYDSSDTLSDKTVSPVPWHTGSLDVFDADAGSALAGAPDELAIDPLLLQGVQDIVQPYAEFGLYLDDGFAGMGGADVDMQYLVAAGTGFDHGVQQGGAYHVPFATADDESLRQCGLRWLPNQLA</sequence>